<keyword evidence="4 6" id="KW-0274">FAD</keyword>
<evidence type="ECO:0000256" key="2">
    <source>
        <dbReference type="ARBA" id="ARBA00009347"/>
    </source>
</evidence>
<feature type="region of interest" description="Disordered" evidence="7">
    <location>
        <begin position="149"/>
        <end position="173"/>
    </location>
</feature>
<dbReference type="OrthoDB" id="275197at2157"/>
<evidence type="ECO:0000313" key="11">
    <source>
        <dbReference type="EMBL" id="OLZ39171.1"/>
    </source>
</evidence>
<dbReference type="InterPro" id="IPR037069">
    <property type="entry name" value="AcylCoA_DH/ox_N_sf"/>
</dbReference>
<evidence type="ECO:0000313" key="12">
    <source>
        <dbReference type="Proteomes" id="UP000189370"/>
    </source>
</evidence>
<comment type="caution">
    <text evidence="11">The sequence shown here is derived from an EMBL/GenBank/DDBJ whole genome shotgun (WGS) entry which is preliminary data.</text>
</comment>
<reference evidence="12" key="1">
    <citation type="submission" date="2016-04" db="EMBL/GenBank/DDBJ databases">
        <authorList>
            <person name="Chen S.-C."/>
            <person name="Lai M.-C."/>
        </authorList>
    </citation>
    <scope>NUCLEOTIDE SEQUENCE [LARGE SCALE GENOMIC DNA]</scope>
    <source>
        <strain evidence="12">AB14</strain>
    </source>
</reference>
<keyword evidence="3 6" id="KW-0285">Flavoprotein</keyword>
<comment type="cofactor">
    <cofactor evidence="1 6">
        <name>FAD</name>
        <dbReference type="ChEBI" id="CHEBI:57692"/>
    </cofactor>
</comment>
<dbReference type="GO" id="GO:0050660">
    <property type="term" value="F:flavin adenine dinucleotide binding"/>
    <property type="evidence" value="ECO:0007669"/>
    <property type="project" value="InterPro"/>
</dbReference>
<dbReference type="Pfam" id="PF00441">
    <property type="entry name" value="Acyl-CoA_dh_1"/>
    <property type="match status" value="1"/>
</dbReference>
<evidence type="ECO:0000256" key="6">
    <source>
        <dbReference type="RuleBase" id="RU362125"/>
    </source>
</evidence>
<dbReference type="CDD" id="cd00567">
    <property type="entry name" value="ACAD"/>
    <property type="match status" value="1"/>
</dbReference>
<dbReference type="STRING" id="301967.A6E15_17330"/>
<dbReference type="Proteomes" id="UP000189370">
    <property type="component" value="Unassembled WGS sequence"/>
</dbReference>
<organism evidence="11 12">
    <name type="scientific">Natrinema saccharevitans</name>
    <dbReference type="NCBI Taxonomy" id="301967"/>
    <lineage>
        <taxon>Archaea</taxon>
        <taxon>Methanobacteriati</taxon>
        <taxon>Methanobacteriota</taxon>
        <taxon>Stenosarchaea group</taxon>
        <taxon>Halobacteria</taxon>
        <taxon>Halobacteriales</taxon>
        <taxon>Natrialbaceae</taxon>
        <taxon>Natrinema</taxon>
    </lineage>
</organism>
<feature type="domain" description="Acyl-CoA oxidase/dehydrogenase middle" evidence="9">
    <location>
        <begin position="149"/>
        <end position="244"/>
    </location>
</feature>
<evidence type="ECO:0000256" key="5">
    <source>
        <dbReference type="ARBA" id="ARBA00023002"/>
    </source>
</evidence>
<dbReference type="InterPro" id="IPR006091">
    <property type="entry name" value="Acyl-CoA_Oxase/DH_mid-dom"/>
</dbReference>
<gene>
    <name evidence="11" type="ORF">A6E15_17330</name>
</gene>
<dbReference type="InterPro" id="IPR009075">
    <property type="entry name" value="AcylCo_DH/oxidase_C"/>
</dbReference>
<proteinExistence type="inferred from homology"/>
<dbReference type="PANTHER" id="PTHR43884">
    <property type="entry name" value="ACYL-COA DEHYDROGENASE"/>
    <property type="match status" value="1"/>
</dbReference>
<accession>A0A1S8ARM9</accession>
<dbReference type="SUPFAM" id="SSF56645">
    <property type="entry name" value="Acyl-CoA dehydrogenase NM domain-like"/>
    <property type="match status" value="1"/>
</dbReference>
<dbReference type="RefSeq" id="WP_076148476.1">
    <property type="nucleotide sequence ID" value="NZ_LWLN01000002.1"/>
</dbReference>
<dbReference type="InterPro" id="IPR036250">
    <property type="entry name" value="AcylCo_DH-like_C"/>
</dbReference>
<evidence type="ECO:0000256" key="1">
    <source>
        <dbReference type="ARBA" id="ARBA00001974"/>
    </source>
</evidence>
<protein>
    <submittedName>
        <fullName evidence="11">Acyl-CoA dehydrogenase</fullName>
    </submittedName>
</protein>
<dbReference type="Gene3D" id="1.10.540.10">
    <property type="entry name" value="Acyl-CoA dehydrogenase/oxidase, N-terminal domain"/>
    <property type="match status" value="1"/>
</dbReference>
<dbReference type="GO" id="GO:0003995">
    <property type="term" value="F:acyl-CoA dehydrogenase activity"/>
    <property type="evidence" value="ECO:0007669"/>
    <property type="project" value="TreeGrafter"/>
</dbReference>
<evidence type="ECO:0000259" key="8">
    <source>
        <dbReference type="Pfam" id="PF00441"/>
    </source>
</evidence>
<dbReference type="Gene3D" id="2.40.110.10">
    <property type="entry name" value="Butyryl-CoA Dehydrogenase, subunit A, domain 2"/>
    <property type="match status" value="1"/>
</dbReference>
<dbReference type="EMBL" id="LWLN01000002">
    <property type="protein sequence ID" value="OLZ39171.1"/>
    <property type="molecule type" value="Genomic_DNA"/>
</dbReference>
<evidence type="ECO:0000259" key="9">
    <source>
        <dbReference type="Pfam" id="PF02770"/>
    </source>
</evidence>
<evidence type="ECO:0000256" key="7">
    <source>
        <dbReference type="SAM" id="MobiDB-lite"/>
    </source>
</evidence>
<comment type="similarity">
    <text evidence="2 6">Belongs to the acyl-CoA dehydrogenase family.</text>
</comment>
<evidence type="ECO:0000256" key="4">
    <source>
        <dbReference type="ARBA" id="ARBA00022827"/>
    </source>
</evidence>
<dbReference type="Pfam" id="PF02771">
    <property type="entry name" value="Acyl-CoA_dh_N"/>
    <property type="match status" value="1"/>
</dbReference>
<feature type="domain" description="Acyl-CoA dehydrogenase/oxidase N-terminal" evidence="10">
    <location>
        <begin position="17"/>
        <end position="145"/>
    </location>
</feature>
<dbReference type="Pfam" id="PF02770">
    <property type="entry name" value="Acyl-CoA_dh_M"/>
    <property type="match status" value="1"/>
</dbReference>
<dbReference type="InterPro" id="IPR046373">
    <property type="entry name" value="Acyl-CoA_Oxase/DH_mid-dom_sf"/>
</dbReference>
<dbReference type="InterPro" id="IPR009100">
    <property type="entry name" value="AcylCoA_DH/oxidase_NM_dom_sf"/>
</dbReference>
<dbReference type="FunFam" id="2.40.110.10:FF:000002">
    <property type="entry name" value="Acyl-CoA dehydrogenase fadE12"/>
    <property type="match status" value="1"/>
</dbReference>
<evidence type="ECO:0000259" key="10">
    <source>
        <dbReference type="Pfam" id="PF02771"/>
    </source>
</evidence>
<name>A0A1S8ARM9_9EURY</name>
<evidence type="ECO:0000256" key="3">
    <source>
        <dbReference type="ARBA" id="ARBA00022630"/>
    </source>
</evidence>
<sequence>MARSAETGSGVSFGTADETELILESLDEFVEQEVEPLADELGETLTNPRLGHEPDGRLTDEVLEAKDEVRRKSAEAGFYAMNMPEAVGGEDVSAVTWYRANKRLATKDVPLASDVLAGPEGPKPLLAQAEGQQVERYLEPAMRGEKTTAFGQTEPGVGSDSPNMETRAEKDGDEWELNGTKQWITNAPYADFIQVFARTTPQEEAGRHGGITCFIVEEDEYEIGTLNNAVGATGVQAEVHLDDVRLPADRVLGSVDNAFYDAMSFLGLGRVEIGATAVGHAEGLLDKATEYANEREAFGEHIGRYQAVSHKIARGRANAMAADTVGLKCAWLLDQGDPAIAESSILKWFATNAFWEIADDVVQLHGANGLAEENLFMDRLHRARIQRIVEGTDEIQLNTIAKQYGVET</sequence>
<keyword evidence="5 6" id="KW-0560">Oxidoreductase</keyword>
<dbReference type="PANTHER" id="PTHR43884:SF40">
    <property type="entry name" value="ACYL-COA DEHYDROGENASE"/>
    <property type="match status" value="1"/>
</dbReference>
<dbReference type="AlphaFoldDB" id="A0A1S8ARM9"/>
<keyword evidence="12" id="KW-1185">Reference proteome</keyword>
<dbReference type="InterPro" id="IPR013786">
    <property type="entry name" value="AcylCoA_DH/ox_N"/>
</dbReference>
<dbReference type="SUPFAM" id="SSF47203">
    <property type="entry name" value="Acyl-CoA dehydrogenase C-terminal domain-like"/>
    <property type="match status" value="1"/>
</dbReference>
<dbReference type="Gene3D" id="1.20.140.10">
    <property type="entry name" value="Butyryl-CoA Dehydrogenase, subunit A, domain 3"/>
    <property type="match status" value="1"/>
</dbReference>
<feature type="domain" description="Acyl-CoA dehydrogenase/oxidase C-terminal" evidence="8">
    <location>
        <begin position="259"/>
        <end position="403"/>
    </location>
</feature>